<name>A0A8H7ZUH6_9FUNG</name>
<protein>
    <submittedName>
        <fullName evidence="1">Uncharacterized protein</fullName>
    </submittedName>
</protein>
<accession>A0A8H7ZUH6</accession>
<evidence type="ECO:0000313" key="1">
    <source>
        <dbReference type="EMBL" id="KAG5459716.1"/>
    </source>
</evidence>
<evidence type="ECO:0000313" key="2">
    <source>
        <dbReference type="Proteomes" id="UP000673691"/>
    </source>
</evidence>
<proteinExistence type="predicted"/>
<reference evidence="1 2" key="1">
    <citation type="journal article" name="Sci. Rep.">
        <title>Genome-scale phylogenetic analyses confirm Olpidium as the closest living zoosporic fungus to the non-flagellated, terrestrial fungi.</title>
        <authorList>
            <person name="Chang Y."/>
            <person name="Rochon D."/>
            <person name="Sekimoto S."/>
            <person name="Wang Y."/>
            <person name="Chovatia M."/>
            <person name="Sandor L."/>
            <person name="Salamov A."/>
            <person name="Grigoriev I.V."/>
            <person name="Stajich J.E."/>
            <person name="Spatafora J.W."/>
        </authorList>
    </citation>
    <scope>NUCLEOTIDE SEQUENCE [LARGE SCALE GENOMIC DNA]</scope>
    <source>
        <strain evidence="1">S191</strain>
    </source>
</reference>
<gene>
    <name evidence="1" type="ORF">BJ554DRAFT_8329</name>
</gene>
<organism evidence="1 2">
    <name type="scientific">Olpidium bornovanus</name>
    <dbReference type="NCBI Taxonomy" id="278681"/>
    <lineage>
        <taxon>Eukaryota</taxon>
        <taxon>Fungi</taxon>
        <taxon>Fungi incertae sedis</taxon>
        <taxon>Olpidiomycota</taxon>
        <taxon>Olpidiomycotina</taxon>
        <taxon>Olpidiomycetes</taxon>
        <taxon>Olpidiales</taxon>
        <taxon>Olpidiaceae</taxon>
        <taxon>Olpidium</taxon>
    </lineage>
</organism>
<dbReference type="EMBL" id="JAEFCI010006398">
    <property type="protein sequence ID" value="KAG5459716.1"/>
    <property type="molecule type" value="Genomic_DNA"/>
</dbReference>
<dbReference type="AlphaFoldDB" id="A0A8H7ZUH6"/>
<dbReference type="Proteomes" id="UP000673691">
    <property type="component" value="Unassembled WGS sequence"/>
</dbReference>
<comment type="caution">
    <text evidence="1">The sequence shown here is derived from an EMBL/GenBank/DDBJ whole genome shotgun (WGS) entry which is preliminary data.</text>
</comment>
<keyword evidence="2" id="KW-1185">Reference proteome</keyword>
<sequence>MLQRRSEYSSCTGKYASALPGIPRLAEYFDLWPLQNLDAEGSVREAWPYDEETGDLLGGWCKSFASTTIANRWYHHCRSLVHTQFPFKHGKACEYLTGGWMAGAGLTLTRRTGELHAYLSKPHVCREPDGLTARANCSAGSNLV</sequence>